<evidence type="ECO:0000313" key="1">
    <source>
        <dbReference type="EMBL" id="CAG8833017.1"/>
    </source>
</evidence>
<dbReference type="AlphaFoldDB" id="A0A9N9PKZ9"/>
<proteinExistence type="predicted"/>
<accession>A0A9N9PKZ9</accession>
<comment type="caution">
    <text evidence="1">The sequence shown here is derived from an EMBL/GenBank/DDBJ whole genome shotgun (WGS) entry which is preliminary data.</text>
</comment>
<name>A0A9N9PKZ9_9GLOM</name>
<feature type="non-terminal residue" evidence="1">
    <location>
        <position position="1"/>
    </location>
</feature>
<dbReference type="Proteomes" id="UP000789759">
    <property type="component" value="Unassembled WGS sequence"/>
</dbReference>
<keyword evidence="2" id="KW-1185">Reference proteome</keyword>
<organism evidence="1 2">
    <name type="scientific">Cetraspora pellucida</name>
    <dbReference type="NCBI Taxonomy" id="1433469"/>
    <lineage>
        <taxon>Eukaryota</taxon>
        <taxon>Fungi</taxon>
        <taxon>Fungi incertae sedis</taxon>
        <taxon>Mucoromycota</taxon>
        <taxon>Glomeromycotina</taxon>
        <taxon>Glomeromycetes</taxon>
        <taxon>Diversisporales</taxon>
        <taxon>Gigasporaceae</taxon>
        <taxon>Cetraspora</taxon>
    </lineage>
</organism>
<gene>
    <name evidence="1" type="ORF">CPELLU_LOCUS20923</name>
</gene>
<dbReference type="OrthoDB" id="5330842at2759"/>
<sequence length="194" mass="22746">NFLQIITNNDNEYLWQRKHLSKNKRAGLTCDQKCMLLYNVQQPFEVLMTEFDDEWWPLVTNIWVKFSHKTLVNGNSWKTFKTKVREADLCHAKIKVSWFVVEQKVCVERFPGSSDHAHDLNESDKLKRSQAVRVLVEKEAMKNYPTPAIELKWREVANIKYKVRGPQNTYLIGASKLAPDIQDAISFLKKEGYQ</sequence>
<feature type="non-terminal residue" evidence="1">
    <location>
        <position position="194"/>
    </location>
</feature>
<reference evidence="1" key="1">
    <citation type="submission" date="2021-06" db="EMBL/GenBank/DDBJ databases">
        <authorList>
            <person name="Kallberg Y."/>
            <person name="Tangrot J."/>
            <person name="Rosling A."/>
        </authorList>
    </citation>
    <scope>NUCLEOTIDE SEQUENCE</scope>
    <source>
        <strain evidence="1">FL966</strain>
    </source>
</reference>
<evidence type="ECO:0000313" key="2">
    <source>
        <dbReference type="Proteomes" id="UP000789759"/>
    </source>
</evidence>
<dbReference type="EMBL" id="CAJVQA010069802">
    <property type="protein sequence ID" value="CAG8833017.1"/>
    <property type="molecule type" value="Genomic_DNA"/>
</dbReference>
<protein>
    <submittedName>
        <fullName evidence="1">23995_t:CDS:1</fullName>
    </submittedName>
</protein>